<reference evidence="10 13" key="1">
    <citation type="submission" date="2016-10" db="EMBL/GenBank/DDBJ databases">
        <title>Methanohalophilus halophilus.</title>
        <authorList>
            <person name="L'haridon S."/>
        </authorList>
    </citation>
    <scope>NUCLEOTIDE SEQUENCE [LARGE SCALE GENOMIC DNA]</scope>
    <source>
        <strain evidence="10 13">Z-7982</strain>
    </source>
</reference>
<dbReference type="GO" id="GO:0016787">
    <property type="term" value="F:hydrolase activity"/>
    <property type="evidence" value="ECO:0007669"/>
    <property type="project" value="UniProtKB-KW"/>
</dbReference>
<name>A0A1L3Q060_9EURY</name>
<keyword evidence="5 9" id="KW-0460">Magnesium</keyword>
<keyword evidence="13" id="KW-1185">Reference proteome</keyword>
<dbReference type="Proteomes" id="UP000198669">
    <property type="component" value="Unassembled WGS sequence"/>
</dbReference>
<reference evidence="11 15" key="3">
    <citation type="submission" date="2018-10" db="EMBL/GenBank/DDBJ databases">
        <title>Cultivation of a novel Methanohalophilus strain from Kebrit Deep of the Red Sea and a genomic comparison of members of the genus Methanohalophilus.</title>
        <authorList>
            <person name="Guan Y."/>
            <person name="Ngugi D.K."/>
            <person name="Stingl U."/>
        </authorList>
    </citation>
    <scope>NUCLEOTIDE SEQUENCE [LARGE SCALE GENOMIC DNA]</scope>
    <source>
        <strain evidence="11 15">DSM 3094</strain>
    </source>
</reference>
<dbReference type="Proteomes" id="UP000186879">
    <property type="component" value="Chromosome"/>
</dbReference>
<protein>
    <recommendedName>
        <fullName evidence="9">CRISPR-associated endonuclease Cas1</fullName>
        <ecNumber evidence="9">3.1.-.-</ecNumber>
    </recommendedName>
</protein>
<evidence type="ECO:0000256" key="9">
    <source>
        <dbReference type="HAMAP-Rule" id="MF_01470"/>
    </source>
</evidence>
<dbReference type="GO" id="GO:0003677">
    <property type="term" value="F:DNA binding"/>
    <property type="evidence" value="ECO:0007669"/>
    <property type="project" value="UniProtKB-KW"/>
</dbReference>
<evidence type="ECO:0000256" key="1">
    <source>
        <dbReference type="ARBA" id="ARBA00022722"/>
    </source>
</evidence>
<dbReference type="GeneID" id="30582330"/>
<keyword evidence="6 9" id="KW-0051">Antiviral defense</keyword>
<evidence type="ECO:0000256" key="8">
    <source>
        <dbReference type="ARBA" id="ARBA00023211"/>
    </source>
</evidence>
<dbReference type="PANTHER" id="PTHR34353:SF2">
    <property type="entry name" value="CRISPR-ASSOCIATED ENDONUCLEASE CAS1 1"/>
    <property type="match status" value="1"/>
</dbReference>
<comment type="similarity">
    <text evidence="9">Belongs to the CRISPR-associated endonuclease Cas1 family.</text>
</comment>
<evidence type="ECO:0000313" key="11">
    <source>
        <dbReference type="EMBL" id="RNI10898.1"/>
    </source>
</evidence>
<organism evidence="10 13">
    <name type="scientific">Methanohalophilus halophilus</name>
    <dbReference type="NCBI Taxonomy" id="2177"/>
    <lineage>
        <taxon>Archaea</taxon>
        <taxon>Methanobacteriati</taxon>
        <taxon>Methanobacteriota</taxon>
        <taxon>Stenosarchaea group</taxon>
        <taxon>Methanomicrobia</taxon>
        <taxon>Methanosarcinales</taxon>
        <taxon>Methanosarcinaceae</taxon>
        <taxon>Methanohalophilus</taxon>
    </lineage>
</organism>
<accession>A0A1L3Q060</accession>
<evidence type="ECO:0000256" key="7">
    <source>
        <dbReference type="ARBA" id="ARBA00023125"/>
    </source>
</evidence>
<dbReference type="InterPro" id="IPR002729">
    <property type="entry name" value="CRISPR-assoc_Cas1"/>
</dbReference>
<dbReference type="EMBL" id="FNMU01000001">
    <property type="protein sequence ID" value="SDV99934.1"/>
    <property type="molecule type" value="Genomic_DNA"/>
</dbReference>
<dbReference type="InterPro" id="IPR042206">
    <property type="entry name" value="CRISPR-assoc_Cas1_C"/>
</dbReference>
<proteinExistence type="inferred from homology"/>
<dbReference type="STRING" id="2177.BHR79_01200"/>
<evidence type="ECO:0000256" key="6">
    <source>
        <dbReference type="ARBA" id="ARBA00023118"/>
    </source>
</evidence>
<dbReference type="GO" id="GO:0046872">
    <property type="term" value="F:metal ion binding"/>
    <property type="evidence" value="ECO:0007669"/>
    <property type="project" value="UniProtKB-UniRule"/>
</dbReference>
<comment type="subunit">
    <text evidence="9">Homodimer, forms a heterotetramer with a Cas2 homodimer.</text>
</comment>
<dbReference type="PANTHER" id="PTHR34353">
    <property type="entry name" value="CRISPR-ASSOCIATED ENDONUCLEASE CAS1 1"/>
    <property type="match status" value="1"/>
</dbReference>
<keyword evidence="3 9" id="KW-0255">Endonuclease</keyword>
<evidence type="ECO:0000313" key="10">
    <source>
        <dbReference type="EMBL" id="APH38235.1"/>
    </source>
</evidence>
<evidence type="ECO:0000313" key="15">
    <source>
        <dbReference type="Proteomes" id="UP000267921"/>
    </source>
</evidence>
<keyword evidence="7 9" id="KW-0238">DNA-binding</keyword>
<dbReference type="GO" id="GO:0043571">
    <property type="term" value="P:maintenance of CRISPR repeat elements"/>
    <property type="evidence" value="ECO:0007669"/>
    <property type="project" value="UniProtKB-UniRule"/>
</dbReference>
<comment type="cofactor">
    <cofactor evidence="9">
        <name>Mg(2+)</name>
        <dbReference type="ChEBI" id="CHEBI:18420"/>
    </cofactor>
    <cofactor evidence="9">
        <name>Mn(2+)</name>
        <dbReference type="ChEBI" id="CHEBI:29035"/>
    </cofactor>
</comment>
<dbReference type="RefSeq" id="WP_072560461.1">
    <property type="nucleotide sequence ID" value="NZ_CP017921.1"/>
</dbReference>
<evidence type="ECO:0000256" key="4">
    <source>
        <dbReference type="ARBA" id="ARBA00022801"/>
    </source>
</evidence>
<evidence type="ECO:0000313" key="13">
    <source>
        <dbReference type="Proteomes" id="UP000186879"/>
    </source>
</evidence>
<evidence type="ECO:0000256" key="5">
    <source>
        <dbReference type="ARBA" id="ARBA00022842"/>
    </source>
</evidence>
<dbReference type="CDD" id="cd09634">
    <property type="entry name" value="Cas1_I-II-III"/>
    <property type="match status" value="1"/>
</dbReference>
<keyword evidence="4 9" id="KW-0378">Hydrolase</keyword>
<keyword evidence="1 9" id="KW-0540">Nuclease</keyword>
<dbReference type="Pfam" id="PF01867">
    <property type="entry name" value="Cas_Cas1"/>
    <property type="match status" value="1"/>
</dbReference>
<dbReference type="Gene3D" id="1.20.120.920">
    <property type="entry name" value="CRISPR-associated endonuclease Cas1, C-terminal domain"/>
    <property type="match status" value="1"/>
</dbReference>
<dbReference type="GO" id="GO:0051607">
    <property type="term" value="P:defense response to virus"/>
    <property type="evidence" value="ECO:0007669"/>
    <property type="project" value="UniProtKB-UniRule"/>
</dbReference>
<evidence type="ECO:0000313" key="14">
    <source>
        <dbReference type="Proteomes" id="UP000198669"/>
    </source>
</evidence>
<evidence type="ECO:0000256" key="3">
    <source>
        <dbReference type="ARBA" id="ARBA00022759"/>
    </source>
</evidence>
<dbReference type="InterPro" id="IPR050646">
    <property type="entry name" value="Cas1"/>
</dbReference>
<dbReference type="OrthoDB" id="124387at2157"/>
<evidence type="ECO:0000256" key="2">
    <source>
        <dbReference type="ARBA" id="ARBA00022723"/>
    </source>
</evidence>
<keyword evidence="2 9" id="KW-0479">Metal-binding</keyword>
<comment type="function">
    <text evidence="9">CRISPR (clustered regularly interspaced short palindromic repeat), is an adaptive immune system that provides protection against mobile genetic elements (viruses, transposable elements and conjugative plasmids). CRISPR clusters contain spacers, sequences complementary to antecedent mobile elements, and target invading nucleic acids. CRISPR clusters are transcribed and processed into CRISPR RNA (crRNA). Acts as a dsDNA endonuclease. Involved in the integration of spacer DNA into the CRISPR cassette.</text>
</comment>
<dbReference type="EMBL" id="CP017921">
    <property type="protein sequence ID" value="APH38235.1"/>
    <property type="molecule type" value="Genomic_DNA"/>
</dbReference>
<gene>
    <name evidence="9 11" type="primary">cas1</name>
    <name evidence="10" type="ORF">BHR79_01200</name>
    <name evidence="11" type="ORF">EFE40_01590</name>
    <name evidence="12" type="ORF">SAMN04515625_0062</name>
</gene>
<keyword evidence="8 9" id="KW-0464">Manganese</keyword>
<evidence type="ECO:0000313" key="12">
    <source>
        <dbReference type="EMBL" id="SDV99934.1"/>
    </source>
</evidence>
<dbReference type="AlphaFoldDB" id="A0A1L3Q060"/>
<dbReference type="KEGG" id="mhaz:BHR79_01200"/>
<dbReference type="EMBL" id="RJJG01000001">
    <property type="protein sequence ID" value="RNI10898.1"/>
    <property type="molecule type" value="Genomic_DNA"/>
</dbReference>
<dbReference type="NCBIfam" id="TIGR00287">
    <property type="entry name" value="cas1"/>
    <property type="match status" value="1"/>
</dbReference>
<dbReference type="Proteomes" id="UP000267921">
    <property type="component" value="Unassembled WGS sequence"/>
</dbReference>
<feature type="binding site" evidence="9">
    <location>
        <position position="247"/>
    </location>
    <ligand>
        <name>Mn(2+)</name>
        <dbReference type="ChEBI" id="CHEBI:29035"/>
    </ligand>
</feature>
<feature type="binding site" evidence="9">
    <location>
        <position position="162"/>
    </location>
    <ligand>
        <name>Mn(2+)</name>
        <dbReference type="ChEBI" id="CHEBI:29035"/>
    </ligand>
</feature>
<sequence>MKLLLLNGHGIDMRVSGAKLHIKDGRFTTAEDPQKYVFHPKRVDVDNVVIYGQSGNLTIEAIRWLIKHNVQITVLDWNGKLLTTMLPSESTNVKTKFAQYHAFEDEQTRVKLARKFIEAKISKSESVLEYLKQRYPEIEFDFSEDLDKLKKTKSVREILGIEGGVAWKYWKEYAKAIPEKYEFNSRVDEYRRPVAAGDKVNVMLNYGYSLLEAECLRAINTAGLDGHVGFLHEMNPSKYSLAYDLQEPFRFLVELTVLNLIERDVMDKQDFIRTENYGLRFKPTGARKLTSEFNVMLNRSLTYKGKNSSWSYILLLKTRELAFYLTGRRKTLEFVDPVYKVERDDSEELRQKILYMPYSEWKKMGFSKGTLHYMKQNAKSGKPFSLNAHVRERLEMWEVH</sequence>
<feature type="binding site" evidence="9">
    <location>
        <position position="232"/>
    </location>
    <ligand>
        <name>Mn(2+)</name>
        <dbReference type="ChEBI" id="CHEBI:29035"/>
    </ligand>
</feature>
<dbReference type="HAMAP" id="MF_01470">
    <property type="entry name" value="Cas1"/>
    <property type="match status" value="1"/>
</dbReference>
<dbReference type="InterPro" id="IPR042211">
    <property type="entry name" value="CRISPR-assoc_Cas1_N"/>
</dbReference>
<dbReference type="GO" id="GO:0004519">
    <property type="term" value="F:endonuclease activity"/>
    <property type="evidence" value="ECO:0007669"/>
    <property type="project" value="UniProtKB-UniRule"/>
</dbReference>
<reference evidence="12 14" key="2">
    <citation type="submission" date="2016-10" db="EMBL/GenBank/DDBJ databases">
        <authorList>
            <person name="de Groot N.N."/>
        </authorList>
    </citation>
    <scope>NUCLEOTIDE SEQUENCE [LARGE SCALE GENOMIC DNA]</scope>
    <source>
        <strain evidence="12 14">Z-7982</strain>
    </source>
</reference>
<dbReference type="EC" id="3.1.-.-" evidence="9"/>
<dbReference type="Gene3D" id="3.100.10.20">
    <property type="entry name" value="CRISPR-associated endonuclease Cas1, N-terminal domain"/>
    <property type="match status" value="1"/>
</dbReference>